<feature type="region of interest" description="Disordered" evidence="1">
    <location>
        <begin position="79"/>
        <end position="152"/>
    </location>
</feature>
<dbReference type="Gene3D" id="3.40.50.1000">
    <property type="entry name" value="HAD superfamily/HAD-like"/>
    <property type="match status" value="1"/>
</dbReference>
<keyword evidence="4" id="KW-1185">Reference proteome</keyword>
<evidence type="ECO:0000259" key="2">
    <source>
        <dbReference type="PROSITE" id="PS50969"/>
    </source>
</evidence>
<dbReference type="OrthoDB" id="277011at2759"/>
<evidence type="ECO:0000313" key="4">
    <source>
        <dbReference type="Proteomes" id="UP000193411"/>
    </source>
</evidence>
<sequence length="330" mass="35920">MQGLYATVLARLGQLLQLVFQLVGIILWPVVPARWLHPATSAGSASAAHSSHSHGQRIGATTLLSSFTTAVSAASPLVPSASASASPPPTASRSPHGIKSRSQRSTFSSASASAPNSRGTSSGIERRLSSAGSIAAHQSIPRNPSSSHQRHPALRKKTLVLDLDETLIHSTTRGTLGRSDHLVEVTIDHHVCLYHVYKRPHVDFFLRKVAEWYKVVIFTASLQEYADPVIDLLDMHQGIVDRRYFRQSCVQHGGTYLKDLTVIEPDLSQVCLLDNSPASYAINQANGIPIEGWVNDLADEALLELLPFLDALRFTEDVRSVLGLRLYTPT</sequence>
<evidence type="ECO:0000256" key="1">
    <source>
        <dbReference type="SAM" id="MobiDB-lite"/>
    </source>
</evidence>
<proteinExistence type="predicted"/>
<dbReference type="SUPFAM" id="SSF56784">
    <property type="entry name" value="HAD-like"/>
    <property type="match status" value="1"/>
</dbReference>
<dbReference type="PANTHER" id="PTHR12210">
    <property type="entry name" value="DULLARD PROTEIN PHOSPHATASE"/>
    <property type="match status" value="1"/>
</dbReference>
<organism evidence="3 4">
    <name type="scientific">Catenaria anguillulae PL171</name>
    <dbReference type="NCBI Taxonomy" id="765915"/>
    <lineage>
        <taxon>Eukaryota</taxon>
        <taxon>Fungi</taxon>
        <taxon>Fungi incertae sedis</taxon>
        <taxon>Blastocladiomycota</taxon>
        <taxon>Blastocladiomycetes</taxon>
        <taxon>Blastocladiales</taxon>
        <taxon>Catenariaceae</taxon>
        <taxon>Catenaria</taxon>
    </lineage>
</organism>
<dbReference type="InterPro" id="IPR011948">
    <property type="entry name" value="Dullard_phosphatase"/>
</dbReference>
<dbReference type="CDD" id="cd07521">
    <property type="entry name" value="HAD_FCP1-like"/>
    <property type="match status" value="1"/>
</dbReference>
<dbReference type="NCBIfam" id="TIGR02251">
    <property type="entry name" value="HIF-SF_euk"/>
    <property type="match status" value="1"/>
</dbReference>
<dbReference type="GO" id="GO:0016791">
    <property type="term" value="F:phosphatase activity"/>
    <property type="evidence" value="ECO:0007669"/>
    <property type="project" value="InterPro"/>
</dbReference>
<dbReference type="FunFam" id="3.40.50.1000:FF:000093">
    <property type="entry name" value="NLI interacting factor-like phosphatase family protein"/>
    <property type="match status" value="1"/>
</dbReference>
<dbReference type="Pfam" id="PF03031">
    <property type="entry name" value="NIF"/>
    <property type="match status" value="1"/>
</dbReference>
<dbReference type="Proteomes" id="UP000193411">
    <property type="component" value="Unassembled WGS sequence"/>
</dbReference>
<comment type="caution">
    <text evidence="3">The sequence shown here is derived from an EMBL/GenBank/DDBJ whole genome shotgun (WGS) entry which is preliminary data.</text>
</comment>
<dbReference type="InterPro" id="IPR036412">
    <property type="entry name" value="HAD-like_sf"/>
</dbReference>
<accession>A0A1Y2I525</accession>
<evidence type="ECO:0000313" key="3">
    <source>
        <dbReference type="EMBL" id="ORZ41151.1"/>
    </source>
</evidence>
<gene>
    <name evidence="3" type="ORF">BCR44DRAFT_47758</name>
</gene>
<feature type="domain" description="FCP1 homology" evidence="2">
    <location>
        <begin position="152"/>
        <end position="312"/>
    </location>
</feature>
<dbReference type="AlphaFoldDB" id="A0A1Y2I525"/>
<dbReference type="InterPro" id="IPR050365">
    <property type="entry name" value="TIM50"/>
</dbReference>
<dbReference type="PROSITE" id="PS50969">
    <property type="entry name" value="FCP1"/>
    <property type="match status" value="1"/>
</dbReference>
<dbReference type="STRING" id="765915.A0A1Y2I525"/>
<dbReference type="EMBL" id="MCFL01000001">
    <property type="protein sequence ID" value="ORZ41151.1"/>
    <property type="molecule type" value="Genomic_DNA"/>
</dbReference>
<dbReference type="InterPro" id="IPR023214">
    <property type="entry name" value="HAD_sf"/>
</dbReference>
<protein>
    <submittedName>
        <fullName evidence="3">HAD-like domain-containing protein</fullName>
    </submittedName>
</protein>
<dbReference type="InterPro" id="IPR004274">
    <property type="entry name" value="FCP1_dom"/>
</dbReference>
<reference evidence="3 4" key="1">
    <citation type="submission" date="2016-07" db="EMBL/GenBank/DDBJ databases">
        <title>Pervasive Adenine N6-methylation of Active Genes in Fungi.</title>
        <authorList>
            <consortium name="DOE Joint Genome Institute"/>
            <person name="Mondo S.J."/>
            <person name="Dannebaum R.O."/>
            <person name="Kuo R.C."/>
            <person name="Labutti K."/>
            <person name="Haridas S."/>
            <person name="Kuo A."/>
            <person name="Salamov A."/>
            <person name="Ahrendt S.R."/>
            <person name="Lipzen A."/>
            <person name="Sullivan W."/>
            <person name="Andreopoulos W.B."/>
            <person name="Clum A."/>
            <person name="Lindquist E."/>
            <person name="Daum C."/>
            <person name="Ramamoorthy G.K."/>
            <person name="Gryganskyi A."/>
            <person name="Culley D."/>
            <person name="Magnuson J.K."/>
            <person name="James T.Y."/>
            <person name="O'Malley M.A."/>
            <person name="Stajich J.E."/>
            <person name="Spatafora J.W."/>
            <person name="Visel A."/>
            <person name="Grigoriev I.V."/>
        </authorList>
    </citation>
    <scope>NUCLEOTIDE SEQUENCE [LARGE SCALE GENOMIC DNA]</scope>
    <source>
        <strain evidence="3 4">PL171</strain>
    </source>
</reference>
<feature type="compositionally biased region" description="Low complexity" evidence="1">
    <location>
        <begin position="103"/>
        <end position="118"/>
    </location>
</feature>
<name>A0A1Y2I525_9FUNG</name>
<dbReference type="SMART" id="SM00577">
    <property type="entry name" value="CPDc"/>
    <property type="match status" value="1"/>
</dbReference>
<feature type="compositionally biased region" description="Low complexity" evidence="1">
    <location>
        <begin position="79"/>
        <end position="95"/>
    </location>
</feature>